<dbReference type="Proteomes" id="UP001162164">
    <property type="component" value="Unassembled WGS sequence"/>
</dbReference>
<gene>
    <name evidence="1" type="ORF">NQ317_005960</name>
</gene>
<name>A0ABQ9JJL4_9CUCU</name>
<dbReference type="EMBL" id="JAPWTJ010000446">
    <property type="protein sequence ID" value="KAJ8978379.1"/>
    <property type="molecule type" value="Genomic_DNA"/>
</dbReference>
<evidence type="ECO:0000313" key="2">
    <source>
        <dbReference type="Proteomes" id="UP001162164"/>
    </source>
</evidence>
<reference evidence="1" key="1">
    <citation type="journal article" date="2023" name="Insect Mol. Biol.">
        <title>Genome sequencing provides insights into the evolution of gene families encoding plant cell wall-degrading enzymes in longhorned beetles.</title>
        <authorList>
            <person name="Shin N.R."/>
            <person name="Okamura Y."/>
            <person name="Kirsch R."/>
            <person name="Pauchet Y."/>
        </authorList>
    </citation>
    <scope>NUCLEOTIDE SEQUENCE</scope>
    <source>
        <strain evidence="1">MMC_N1</strain>
    </source>
</reference>
<proteinExistence type="predicted"/>
<accession>A0ABQ9JJL4</accession>
<protein>
    <submittedName>
        <fullName evidence="1">Uncharacterized protein</fullName>
    </submittedName>
</protein>
<sequence length="67" mass="7935">MLFSILRVQTDDDFEIWFRDIFGKNWLKQEPQAKCLVLCQMRCKQGHIRVNGRSARRRISQAAQVTP</sequence>
<comment type="caution">
    <text evidence="1">The sequence shown here is derived from an EMBL/GenBank/DDBJ whole genome shotgun (WGS) entry which is preliminary data.</text>
</comment>
<organism evidence="1 2">
    <name type="scientific">Molorchus minor</name>
    <dbReference type="NCBI Taxonomy" id="1323400"/>
    <lineage>
        <taxon>Eukaryota</taxon>
        <taxon>Metazoa</taxon>
        <taxon>Ecdysozoa</taxon>
        <taxon>Arthropoda</taxon>
        <taxon>Hexapoda</taxon>
        <taxon>Insecta</taxon>
        <taxon>Pterygota</taxon>
        <taxon>Neoptera</taxon>
        <taxon>Endopterygota</taxon>
        <taxon>Coleoptera</taxon>
        <taxon>Polyphaga</taxon>
        <taxon>Cucujiformia</taxon>
        <taxon>Chrysomeloidea</taxon>
        <taxon>Cerambycidae</taxon>
        <taxon>Lamiinae</taxon>
        <taxon>Monochamini</taxon>
        <taxon>Molorchus</taxon>
    </lineage>
</organism>
<keyword evidence="2" id="KW-1185">Reference proteome</keyword>
<evidence type="ECO:0000313" key="1">
    <source>
        <dbReference type="EMBL" id="KAJ8978379.1"/>
    </source>
</evidence>